<protein>
    <submittedName>
        <fullName evidence="2">Enoyl-CoA hydratase/carnithine racemase</fullName>
    </submittedName>
</protein>
<dbReference type="PANTHER" id="PTHR43459:SF1">
    <property type="entry name" value="EG:BACN32G11.4 PROTEIN"/>
    <property type="match status" value="1"/>
</dbReference>
<evidence type="ECO:0000313" key="2">
    <source>
        <dbReference type="EMBL" id="MBB5270392.1"/>
    </source>
</evidence>
<keyword evidence="3" id="KW-1185">Reference proteome</keyword>
<dbReference type="PROSITE" id="PS00166">
    <property type="entry name" value="ENOYL_COA_HYDRATASE"/>
    <property type="match status" value="1"/>
</dbReference>
<name>A0A7W8HE46_9BURK</name>
<proteinExistence type="inferred from homology"/>
<dbReference type="InterPro" id="IPR018376">
    <property type="entry name" value="Enoyl-CoA_hyd/isom_CS"/>
</dbReference>
<accession>A0A7W8HE46</accession>
<reference evidence="2 3" key="1">
    <citation type="submission" date="2020-08" db="EMBL/GenBank/DDBJ databases">
        <title>Genomic Encyclopedia of Type Strains, Phase IV (KMG-IV): sequencing the most valuable type-strain genomes for metagenomic binning, comparative biology and taxonomic classification.</title>
        <authorList>
            <person name="Goeker M."/>
        </authorList>
    </citation>
    <scope>NUCLEOTIDE SEQUENCE [LARGE SCALE GENOMIC DNA]</scope>
    <source>
        <strain evidence="2 3">DSM 29781</strain>
    </source>
</reference>
<dbReference type="SUPFAM" id="SSF52096">
    <property type="entry name" value="ClpP/crotonase"/>
    <property type="match status" value="1"/>
</dbReference>
<comment type="similarity">
    <text evidence="1">Belongs to the enoyl-CoA hydratase/isomerase family.</text>
</comment>
<dbReference type="GO" id="GO:0003824">
    <property type="term" value="F:catalytic activity"/>
    <property type="evidence" value="ECO:0007669"/>
    <property type="project" value="InterPro"/>
</dbReference>
<dbReference type="EMBL" id="JACHGB010000001">
    <property type="protein sequence ID" value="MBB5270392.1"/>
    <property type="molecule type" value="Genomic_DNA"/>
</dbReference>
<evidence type="ECO:0000256" key="1">
    <source>
        <dbReference type="RuleBase" id="RU003707"/>
    </source>
</evidence>
<dbReference type="AlphaFoldDB" id="A0A7W8HE46"/>
<dbReference type="Pfam" id="PF00378">
    <property type="entry name" value="ECH_1"/>
    <property type="match status" value="1"/>
</dbReference>
<dbReference type="Gene3D" id="3.90.226.10">
    <property type="entry name" value="2-enoyl-CoA Hydratase, Chain A, domain 1"/>
    <property type="match status" value="1"/>
</dbReference>
<dbReference type="Proteomes" id="UP000532440">
    <property type="component" value="Unassembled WGS sequence"/>
</dbReference>
<comment type="caution">
    <text evidence="2">The sequence shown here is derived from an EMBL/GenBank/DDBJ whole genome shotgun (WGS) entry which is preliminary data.</text>
</comment>
<gene>
    <name evidence="2" type="ORF">HNQ70_000376</name>
</gene>
<dbReference type="RefSeq" id="WP_183963732.1">
    <property type="nucleotide sequence ID" value="NZ_BAABEW010000004.1"/>
</dbReference>
<evidence type="ECO:0000313" key="3">
    <source>
        <dbReference type="Proteomes" id="UP000532440"/>
    </source>
</evidence>
<dbReference type="PANTHER" id="PTHR43459">
    <property type="entry name" value="ENOYL-COA HYDRATASE"/>
    <property type="match status" value="1"/>
</dbReference>
<dbReference type="InterPro" id="IPR029045">
    <property type="entry name" value="ClpP/crotonase-like_dom_sf"/>
</dbReference>
<dbReference type="CDD" id="cd06558">
    <property type="entry name" value="crotonase-like"/>
    <property type="match status" value="1"/>
</dbReference>
<sequence length="261" mass="27509">MKQKIESADVHVALDGHVAVVEMRRPPHNFLDFGMISGLVDAFERLDADPRCRAIVLAAQGRSFCAGGDFASGGPGAPGADNSVAPLYAHAVRLFRTGKPVVAAVQGPAIGGGLGLALVADFRITCPEARFSANFNRLGLHPGFGLSVTLPRLVGAQRAALLLYTGRRIDGDEAAAIGLAEESVRLGAVRERAIALAEEIAISAPIAVASTRKTLRGRLADEVQAATEHEAAEQQLHFATDDFREGVAAMAERRAPDFKGR</sequence>
<dbReference type="InterPro" id="IPR001753">
    <property type="entry name" value="Enoyl-CoA_hydra/iso"/>
</dbReference>
<organism evidence="2 3">
    <name type="scientific">Quisquiliibacterium transsilvanicum</name>
    <dbReference type="NCBI Taxonomy" id="1549638"/>
    <lineage>
        <taxon>Bacteria</taxon>
        <taxon>Pseudomonadati</taxon>
        <taxon>Pseudomonadota</taxon>
        <taxon>Betaproteobacteria</taxon>
        <taxon>Burkholderiales</taxon>
        <taxon>Burkholderiaceae</taxon>
        <taxon>Quisquiliibacterium</taxon>
    </lineage>
</organism>